<keyword evidence="8" id="KW-1185">Reference proteome</keyword>
<dbReference type="Proteomes" id="UP000583929">
    <property type="component" value="Unassembled WGS sequence"/>
</dbReference>
<feature type="signal peptide" evidence="5">
    <location>
        <begin position="1"/>
        <end position="23"/>
    </location>
</feature>
<feature type="domain" description="Peptidase A1" evidence="6">
    <location>
        <begin position="453"/>
        <end position="829"/>
    </location>
</feature>
<dbReference type="InterPro" id="IPR021109">
    <property type="entry name" value="Peptidase_aspartic_dom_sf"/>
</dbReference>
<comment type="similarity">
    <text evidence="2">Belongs to the peptidase A1 family.</text>
</comment>
<keyword evidence="3" id="KW-0964">Secreted</keyword>
<evidence type="ECO:0000256" key="3">
    <source>
        <dbReference type="ARBA" id="ARBA00022525"/>
    </source>
</evidence>
<dbReference type="GO" id="GO:0006508">
    <property type="term" value="P:proteolysis"/>
    <property type="evidence" value="ECO:0007669"/>
    <property type="project" value="InterPro"/>
</dbReference>
<evidence type="ECO:0000313" key="7">
    <source>
        <dbReference type="EMBL" id="KAF4347969.1"/>
    </source>
</evidence>
<evidence type="ECO:0000259" key="6">
    <source>
        <dbReference type="PROSITE" id="PS51767"/>
    </source>
</evidence>
<name>A0A7J6DQV8_CANSA</name>
<dbReference type="PANTHER" id="PTHR47965:SF68">
    <property type="entry name" value="BASIC 7S GLOBULIN-LIKE"/>
    <property type="match status" value="1"/>
</dbReference>
<dbReference type="EMBL" id="JAATIQ010000746">
    <property type="protein sequence ID" value="KAF4347969.1"/>
    <property type="molecule type" value="Genomic_DNA"/>
</dbReference>
<sequence length="838" mass="90462">MTSIFFFLLSVLFFIISSSDSEAAIVFPLTKNIINSTSHYYSTKIQVGTPSTTINLFLEIGVQLTSFTCDDTGYDSSTYRFINCNTKKCGRFLGPNQLSGGCLQCASPKPWPHCSNQTCALAFGDTGGLSEDFFKLKTTSSSSSNLLQNSPRRLPFACLNSDFTIGFMNRLPLGTKGSLGLGKNPFSFVAELSSAFNLPKKYAFCIPSNTKSTGNVFIGGAPHNLSANLLRTPLVINPISSVNELVLPDTTSEEYFIGVKSIKIDNKRVVNFDTSLLSINATDGVGGTTLSSSVPYAVLHSSIYKAVVSDFVKRAATRNITRVAAVKPFGACFSTKGVHWTRAGPRVPTIDLELEGKNKSVNWRIHGANSMVGVNENVMCLGFVDGGFEPRTSIVIGGIQLEDNLLDNMAYSSSYFLITILSTLLFIISSSHSEAAIVFPLTKNIINSTSHYYSTKIQVGTPSTTINLLLEIGVQLTSFTCDDTGYDSSTYRFVNCNTKKCGRFLGPNQSSGGCLQCDFLKPWPHCSNQTCALSFGVIGGLSEDFFKLKTTSSSSNLLQNSPRRLPFVCLTSDFTNVYMNRLPLGTKGSLGLGKNPFSLVAELSSAFNLPKKYAFCIPSNTESTGNVFIGGAPHNLSANLVRTPLLINPISSFYEIVLPYTTSEEYFIGVKSIKIDNKRVVNFDTSLLSINATDGVGGTTLSSSVPYAVLHSSIYKAVVSDFVDMAATRNITRVAAVKPFGACFSTKGVRWTRAGPGVPTIDLELEGKNKSVNWRIHGANSMVGVNKNVICLGFVDGGLEPRTSIVIGGIQLEDNLLEFDLTTSTLGFTSSLLVKDTS</sequence>
<dbReference type="SUPFAM" id="SSF50630">
    <property type="entry name" value="Acid proteases"/>
    <property type="match status" value="2"/>
</dbReference>
<dbReference type="Pfam" id="PF14543">
    <property type="entry name" value="TAXi_N"/>
    <property type="match status" value="2"/>
</dbReference>
<protein>
    <recommendedName>
        <fullName evidence="6">Peptidase A1 domain-containing protein</fullName>
    </recommendedName>
</protein>
<comment type="caution">
    <text evidence="7">The sequence shown here is derived from an EMBL/GenBank/DDBJ whole genome shotgun (WGS) entry which is preliminary data.</text>
</comment>
<dbReference type="GO" id="GO:0004190">
    <property type="term" value="F:aspartic-type endopeptidase activity"/>
    <property type="evidence" value="ECO:0007669"/>
    <property type="project" value="InterPro"/>
</dbReference>
<dbReference type="Gene3D" id="2.40.70.10">
    <property type="entry name" value="Acid Proteases"/>
    <property type="match status" value="4"/>
</dbReference>
<dbReference type="InterPro" id="IPR033121">
    <property type="entry name" value="PEPTIDASE_A1"/>
</dbReference>
<organism evidence="7 8">
    <name type="scientific">Cannabis sativa</name>
    <name type="common">Hemp</name>
    <name type="synonym">Marijuana</name>
    <dbReference type="NCBI Taxonomy" id="3483"/>
    <lineage>
        <taxon>Eukaryota</taxon>
        <taxon>Viridiplantae</taxon>
        <taxon>Streptophyta</taxon>
        <taxon>Embryophyta</taxon>
        <taxon>Tracheophyta</taxon>
        <taxon>Spermatophyta</taxon>
        <taxon>Magnoliopsida</taxon>
        <taxon>eudicotyledons</taxon>
        <taxon>Gunneridae</taxon>
        <taxon>Pentapetalae</taxon>
        <taxon>rosids</taxon>
        <taxon>fabids</taxon>
        <taxon>Rosales</taxon>
        <taxon>Cannabaceae</taxon>
        <taxon>Cannabis</taxon>
    </lineage>
</organism>
<dbReference type="InterPro" id="IPR032799">
    <property type="entry name" value="TAXi_C"/>
</dbReference>
<dbReference type="PANTHER" id="PTHR47965">
    <property type="entry name" value="ASPARTYL PROTEASE-RELATED"/>
    <property type="match status" value="1"/>
</dbReference>
<dbReference type="Pfam" id="PF14541">
    <property type="entry name" value="TAXi_C"/>
    <property type="match status" value="2"/>
</dbReference>
<dbReference type="PROSITE" id="PS51767">
    <property type="entry name" value="PEPTIDASE_A1"/>
    <property type="match status" value="1"/>
</dbReference>
<evidence type="ECO:0000313" key="8">
    <source>
        <dbReference type="Proteomes" id="UP000583929"/>
    </source>
</evidence>
<comment type="subcellular location">
    <subcellularLocation>
        <location evidence="1">Secreted</location>
        <location evidence="1">Extracellular space</location>
    </subcellularLocation>
</comment>
<dbReference type="FunFam" id="2.40.70.10:FF:000041">
    <property type="entry name" value="Basic 7S globulin"/>
    <property type="match status" value="2"/>
</dbReference>
<dbReference type="InterPro" id="IPR032861">
    <property type="entry name" value="TAXi_N"/>
</dbReference>
<evidence type="ECO:0000256" key="5">
    <source>
        <dbReference type="SAM" id="SignalP"/>
    </source>
</evidence>
<evidence type="ECO:0000256" key="4">
    <source>
        <dbReference type="ARBA" id="ARBA00022729"/>
    </source>
</evidence>
<dbReference type="GO" id="GO:0005576">
    <property type="term" value="C:extracellular region"/>
    <property type="evidence" value="ECO:0007669"/>
    <property type="project" value="UniProtKB-SubCell"/>
</dbReference>
<feature type="chain" id="PRO_5029678225" description="Peptidase A1 domain-containing protein" evidence="5">
    <location>
        <begin position="24"/>
        <end position="838"/>
    </location>
</feature>
<reference evidence="7 8" key="1">
    <citation type="journal article" date="2020" name="bioRxiv">
        <title>Sequence and annotation of 42 cannabis genomes reveals extensive copy number variation in cannabinoid synthesis and pathogen resistance genes.</title>
        <authorList>
            <person name="Mckernan K.J."/>
            <person name="Helbert Y."/>
            <person name="Kane L.T."/>
            <person name="Ebling H."/>
            <person name="Zhang L."/>
            <person name="Liu B."/>
            <person name="Eaton Z."/>
            <person name="Mclaughlin S."/>
            <person name="Kingan S."/>
            <person name="Baybayan P."/>
            <person name="Concepcion G."/>
            <person name="Jordan M."/>
            <person name="Riva A."/>
            <person name="Barbazuk W."/>
            <person name="Harkins T."/>
        </authorList>
    </citation>
    <scope>NUCLEOTIDE SEQUENCE [LARGE SCALE GENOMIC DNA]</scope>
    <source>
        <strain evidence="8">cv. Jamaican Lion 4</strain>
        <tissue evidence="7">Leaf</tissue>
    </source>
</reference>
<evidence type="ECO:0000256" key="1">
    <source>
        <dbReference type="ARBA" id="ARBA00004239"/>
    </source>
</evidence>
<feature type="non-terminal residue" evidence="7">
    <location>
        <position position="838"/>
    </location>
</feature>
<dbReference type="AlphaFoldDB" id="A0A7J6DQV8"/>
<keyword evidence="4 5" id="KW-0732">Signal</keyword>
<accession>A0A7J6DQV8</accession>
<evidence type="ECO:0000256" key="2">
    <source>
        <dbReference type="ARBA" id="ARBA00007447"/>
    </source>
</evidence>
<proteinExistence type="inferred from homology"/>
<dbReference type="InterPro" id="IPR001461">
    <property type="entry name" value="Aspartic_peptidase_A1"/>
</dbReference>
<gene>
    <name evidence="7" type="ORF">G4B88_002883</name>
</gene>